<dbReference type="PANTHER" id="PTHR10071:SF281">
    <property type="entry name" value="BOX A-BINDING FACTOR-RELATED"/>
    <property type="match status" value="1"/>
</dbReference>
<evidence type="ECO:0000256" key="7">
    <source>
        <dbReference type="ARBA" id="ARBA00023242"/>
    </source>
</evidence>
<dbReference type="PANTHER" id="PTHR10071">
    <property type="entry name" value="TRANSCRIPTION FACTOR GATA FAMILY MEMBER"/>
    <property type="match status" value="1"/>
</dbReference>
<name>A0A8J2Q0A3_9BILA</name>
<evidence type="ECO:0000256" key="6">
    <source>
        <dbReference type="ARBA" id="ARBA00023163"/>
    </source>
</evidence>
<dbReference type="GO" id="GO:0045944">
    <property type="term" value="P:positive regulation of transcription by RNA polymerase II"/>
    <property type="evidence" value="ECO:0007669"/>
    <property type="project" value="TreeGrafter"/>
</dbReference>
<dbReference type="InterPro" id="IPR013088">
    <property type="entry name" value="Znf_NHR/GATA"/>
</dbReference>
<evidence type="ECO:0000313" key="11">
    <source>
        <dbReference type="Proteomes" id="UP000746747"/>
    </source>
</evidence>
<dbReference type="PROSITE" id="PS00344">
    <property type="entry name" value="GATA_ZN_FINGER_1"/>
    <property type="match status" value="1"/>
</dbReference>
<dbReference type="EMBL" id="CAKAEH010000256">
    <property type="protein sequence ID" value="CAG9530413.1"/>
    <property type="molecule type" value="Genomic_DNA"/>
</dbReference>
<dbReference type="InterPro" id="IPR000679">
    <property type="entry name" value="Znf_GATA"/>
</dbReference>
<dbReference type="InterPro" id="IPR039355">
    <property type="entry name" value="Transcription_factor_GATA"/>
</dbReference>
<keyword evidence="2" id="KW-0479">Metal-binding</keyword>
<evidence type="ECO:0000259" key="9">
    <source>
        <dbReference type="PROSITE" id="PS50114"/>
    </source>
</evidence>
<evidence type="ECO:0000256" key="5">
    <source>
        <dbReference type="ARBA" id="ARBA00023015"/>
    </source>
</evidence>
<gene>
    <name evidence="10" type="ORF">CJOHNSTONI_LOCUS908</name>
</gene>
<dbReference type="GO" id="GO:0008270">
    <property type="term" value="F:zinc ion binding"/>
    <property type="evidence" value="ECO:0007669"/>
    <property type="project" value="UniProtKB-KW"/>
</dbReference>
<dbReference type="GO" id="GO:0000981">
    <property type="term" value="F:DNA-binding transcription factor activity, RNA polymerase II-specific"/>
    <property type="evidence" value="ECO:0007669"/>
    <property type="project" value="TreeGrafter"/>
</dbReference>
<evidence type="ECO:0000313" key="10">
    <source>
        <dbReference type="EMBL" id="CAG9530413.1"/>
    </source>
</evidence>
<organism evidence="10 11">
    <name type="scientific">Cercopithifilaria johnstoni</name>
    <dbReference type="NCBI Taxonomy" id="2874296"/>
    <lineage>
        <taxon>Eukaryota</taxon>
        <taxon>Metazoa</taxon>
        <taxon>Ecdysozoa</taxon>
        <taxon>Nematoda</taxon>
        <taxon>Chromadorea</taxon>
        <taxon>Rhabditida</taxon>
        <taxon>Spirurina</taxon>
        <taxon>Spiruromorpha</taxon>
        <taxon>Filarioidea</taxon>
        <taxon>Onchocercidae</taxon>
        <taxon>Cercopithifilaria</taxon>
    </lineage>
</organism>
<dbReference type="CDD" id="cd00202">
    <property type="entry name" value="ZnF_GATA"/>
    <property type="match status" value="1"/>
</dbReference>
<dbReference type="GO" id="GO:0005634">
    <property type="term" value="C:nucleus"/>
    <property type="evidence" value="ECO:0007669"/>
    <property type="project" value="UniProtKB-SubCell"/>
</dbReference>
<dbReference type="Gene3D" id="3.30.50.10">
    <property type="entry name" value="Erythroid Transcription Factor GATA-1, subunit A"/>
    <property type="match status" value="1"/>
</dbReference>
<dbReference type="GO" id="GO:0045165">
    <property type="term" value="P:cell fate commitment"/>
    <property type="evidence" value="ECO:0007669"/>
    <property type="project" value="TreeGrafter"/>
</dbReference>
<evidence type="ECO:0000256" key="2">
    <source>
        <dbReference type="ARBA" id="ARBA00022723"/>
    </source>
</evidence>
<evidence type="ECO:0000256" key="3">
    <source>
        <dbReference type="ARBA" id="ARBA00022771"/>
    </source>
</evidence>
<evidence type="ECO:0000256" key="4">
    <source>
        <dbReference type="ARBA" id="ARBA00022833"/>
    </source>
</evidence>
<sequence>MEPSSSHTQYPRSISYPEFIHRPSTRIPVVQYFEEPSQIHHHHHHHHHPISCYHRPMEYPCQGLLCQQLISSKNQTYPEQVAYVQQQHSAEIANTLAPPQLLRELFVTNNSSPLINNVAINFKKKPISTHINSICSNCGTKETTLWRRSSTGAIECNACNLYYRKNNRSRPITMSNKIRKRVRLPRYHFP</sequence>
<evidence type="ECO:0000256" key="1">
    <source>
        <dbReference type="ARBA" id="ARBA00004123"/>
    </source>
</evidence>
<dbReference type="SUPFAM" id="SSF57716">
    <property type="entry name" value="Glucocorticoid receptor-like (DNA-binding domain)"/>
    <property type="match status" value="1"/>
</dbReference>
<dbReference type="Proteomes" id="UP000746747">
    <property type="component" value="Unassembled WGS sequence"/>
</dbReference>
<dbReference type="PRINTS" id="PR00619">
    <property type="entry name" value="GATAZNFINGER"/>
</dbReference>
<keyword evidence="6" id="KW-0804">Transcription</keyword>
<reference evidence="10" key="1">
    <citation type="submission" date="2021-09" db="EMBL/GenBank/DDBJ databases">
        <authorList>
            <consortium name="Pathogen Informatics"/>
        </authorList>
    </citation>
    <scope>NUCLEOTIDE SEQUENCE</scope>
</reference>
<keyword evidence="5" id="KW-0805">Transcription regulation</keyword>
<comment type="subcellular location">
    <subcellularLocation>
        <location evidence="1">Nucleus</location>
    </subcellularLocation>
</comment>
<dbReference type="GO" id="GO:0000978">
    <property type="term" value="F:RNA polymerase II cis-regulatory region sequence-specific DNA binding"/>
    <property type="evidence" value="ECO:0007669"/>
    <property type="project" value="TreeGrafter"/>
</dbReference>
<dbReference type="AlphaFoldDB" id="A0A8J2Q0A3"/>
<comment type="caution">
    <text evidence="10">The sequence shown here is derived from an EMBL/GenBank/DDBJ whole genome shotgun (WGS) entry which is preliminary data.</text>
</comment>
<keyword evidence="3 8" id="KW-0863">Zinc-finger</keyword>
<protein>
    <recommendedName>
        <fullName evidence="9">GATA-type domain-containing protein</fullName>
    </recommendedName>
</protein>
<dbReference type="PROSITE" id="PS50114">
    <property type="entry name" value="GATA_ZN_FINGER_2"/>
    <property type="match status" value="1"/>
</dbReference>
<dbReference type="OrthoDB" id="515401at2759"/>
<feature type="domain" description="GATA-type" evidence="9">
    <location>
        <begin position="135"/>
        <end position="183"/>
    </location>
</feature>
<accession>A0A8J2Q0A3</accession>
<dbReference type="GO" id="GO:0000122">
    <property type="term" value="P:negative regulation of transcription by RNA polymerase II"/>
    <property type="evidence" value="ECO:0007669"/>
    <property type="project" value="TreeGrafter"/>
</dbReference>
<evidence type="ECO:0000256" key="8">
    <source>
        <dbReference type="PROSITE-ProRule" id="PRU00094"/>
    </source>
</evidence>
<proteinExistence type="predicted"/>
<keyword evidence="7" id="KW-0539">Nucleus</keyword>
<keyword evidence="4" id="KW-0862">Zinc</keyword>
<dbReference type="SMART" id="SM00401">
    <property type="entry name" value="ZnF_GATA"/>
    <property type="match status" value="1"/>
</dbReference>
<keyword evidence="11" id="KW-1185">Reference proteome</keyword>
<dbReference type="Pfam" id="PF00320">
    <property type="entry name" value="GATA"/>
    <property type="match status" value="1"/>
</dbReference>